<organism evidence="1 2">
    <name type="scientific">Thermoflexibacter ruber</name>
    <dbReference type="NCBI Taxonomy" id="1003"/>
    <lineage>
        <taxon>Bacteria</taxon>
        <taxon>Pseudomonadati</taxon>
        <taxon>Bacteroidota</taxon>
        <taxon>Cytophagia</taxon>
        <taxon>Cytophagales</taxon>
        <taxon>Thermoflexibacteraceae</taxon>
        <taxon>Thermoflexibacter</taxon>
    </lineage>
</organism>
<evidence type="ECO:0000313" key="1">
    <source>
        <dbReference type="EMBL" id="SFE43662.1"/>
    </source>
</evidence>
<dbReference type="Proteomes" id="UP000199513">
    <property type="component" value="Unassembled WGS sequence"/>
</dbReference>
<accession>A0A1I2AIE1</accession>
<dbReference type="STRING" id="1003.SAMN04488541_1001183"/>
<dbReference type="AlphaFoldDB" id="A0A1I2AIE1"/>
<name>A0A1I2AIE1_9BACT</name>
<dbReference type="Pfam" id="PF10504">
    <property type="entry name" value="DUF2452"/>
    <property type="match status" value="1"/>
</dbReference>
<evidence type="ECO:0000313" key="2">
    <source>
        <dbReference type="Proteomes" id="UP000199513"/>
    </source>
</evidence>
<sequence length="175" mass="20478">MRLVSSLPDIIKYHKLMQEINKENQEVRPIDIEQIDLEKLREKVTEEPSMLPYAHTVGGAVIKPEDQGKIKANALEAMYQQTDMQMEQIYKQMQLLAEQAKNINTRKTISERIYQAEIRFEPLIGRTYYLYERHGKSDVLSLIAPNEWGKSKKYDKCIAAIRLLADHTWEILDMP</sequence>
<keyword evidence="2" id="KW-1185">Reference proteome</keyword>
<evidence type="ECO:0008006" key="3">
    <source>
        <dbReference type="Google" id="ProtNLM"/>
    </source>
</evidence>
<protein>
    <recommendedName>
        <fullName evidence="3">DUF2452 domain-containing protein</fullName>
    </recommendedName>
</protein>
<gene>
    <name evidence="1" type="ORF">SAMN04488541_1001183</name>
</gene>
<reference evidence="1 2" key="1">
    <citation type="submission" date="2016-10" db="EMBL/GenBank/DDBJ databases">
        <authorList>
            <person name="de Groot N.N."/>
        </authorList>
    </citation>
    <scope>NUCLEOTIDE SEQUENCE [LARGE SCALE GENOMIC DNA]</scope>
    <source>
        <strain>GEY</strain>
        <strain evidence="2">DSM 9560</strain>
    </source>
</reference>
<dbReference type="EMBL" id="FONY01000001">
    <property type="protein sequence ID" value="SFE43662.1"/>
    <property type="molecule type" value="Genomic_DNA"/>
</dbReference>
<proteinExistence type="predicted"/>
<dbReference type="InterPro" id="IPR019534">
    <property type="entry name" value="DUF2452"/>
</dbReference>